<name>A0A120JTH2_9FIRM</name>
<dbReference type="InterPro" id="IPR052179">
    <property type="entry name" value="DD-CPase-like"/>
</dbReference>
<dbReference type="Proteomes" id="UP000063781">
    <property type="component" value="Chromosome"/>
</dbReference>
<dbReference type="InterPro" id="IPR058193">
    <property type="entry name" value="VanY/YodJ_core_dom"/>
</dbReference>
<dbReference type="KEGG" id="erl:AOC36_02440"/>
<evidence type="ECO:0000313" key="3">
    <source>
        <dbReference type="Proteomes" id="UP000063781"/>
    </source>
</evidence>
<organism evidence="2 3">
    <name type="scientific">Erysipelothrix larvae</name>
    <dbReference type="NCBI Taxonomy" id="1514105"/>
    <lineage>
        <taxon>Bacteria</taxon>
        <taxon>Bacillati</taxon>
        <taxon>Bacillota</taxon>
        <taxon>Erysipelotrichia</taxon>
        <taxon>Erysipelotrichales</taxon>
        <taxon>Erysipelotrichaceae</taxon>
        <taxon>Erysipelothrix</taxon>
    </lineage>
</organism>
<dbReference type="CDD" id="cd14852">
    <property type="entry name" value="LD-carboxypeptidase"/>
    <property type="match status" value="1"/>
</dbReference>
<dbReference type="AlphaFoldDB" id="A0A120JTH2"/>
<dbReference type="STRING" id="1514105.AOC36_02440"/>
<dbReference type="PANTHER" id="PTHR34385">
    <property type="entry name" value="D-ALANYL-D-ALANINE CARBOXYPEPTIDASE"/>
    <property type="match status" value="1"/>
</dbReference>
<dbReference type="GO" id="GO:0006508">
    <property type="term" value="P:proteolysis"/>
    <property type="evidence" value="ECO:0007669"/>
    <property type="project" value="InterPro"/>
</dbReference>
<reference evidence="2 3" key="1">
    <citation type="submission" date="2015-10" db="EMBL/GenBank/DDBJ databases">
        <title>Erysipelothrix larvae sp. LV19 isolated from the larval gut of the rhinoceros beetle, Trypoxylus dichotomus.</title>
        <authorList>
            <person name="Lim S."/>
            <person name="Kim B.-C."/>
        </authorList>
    </citation>
    <scope>NUCLEOTIDE SEQUENCE [LARGE SCALE GENOMIC DNA]</scope>
    <source>
        <strain evidence="2 3">LV19</strain>
    </source>
</reference>
<evidence type="ECO:0000313" key="2">
    <source>
        <dbReference type="EMBL" id="AMC92880.1"/>
    </source>
</evidence>
<protein>
    <recommendedName>
        <fullName evidence="1">D-alanyl-D-alanine carboxypeptidase-like core domain-containing protein</fullName>
    </recommendedName>
</protein>
<keyword evidence="3" id="KW-1185">Reference proteome</keyword>
<proteinExistence type="predicted"/>
<sequence>MKRFFIVLLTAVFVLSGCSKDQDSINKNANITFIGEAIEVGTTLSDSFILNHIESDGVVENTDLSVLFENGESQFTFNEEGTIKVTIRLTHEDDVLDKTISIDVKDTQAPFIIGAFDREVALNETVDLNQLVSTRNPNDSLEFSPSTVDTSTYGTTTVSVSAYDGHDRVSTEFEIIVTDFSSKSDFRFFGQTYGNLVALNKNTNLVLVNKRFGLGESYTPKNLVTIDDEYAFQQRQGIQVVQEAYEAFVALNAAMIEETSLSPLSISTAYRSYSFQSTLYNNYVQSDGIEAADTYSARPGFSEHQTGLALDIAADNKNLDAFGETQQAQYVKENAARFGFIIRFPQGKDRITGYQHESWHIRYVGVEYASLIEASGLTLDQYIFAHNLTDIQ</sequence>
<dbReference type="Gene3D" id="3.30.1380.10">
    <property type="match status" value="1"/>
</dbReference>
<dbReference type="SUPFAM" id="SSF55166">
    <property type="entry name" value="Hedgehog/DD-peptidase"/>
    <property type="match status" value="1"/>
</dbReference>
<dbReference type="PROSITE" id="PS51257">
    <property type="entry name" value="PROKAR_LIPOPROTEIN"/>
    <property type="match status" value="1"/>
</dbReference>
<dbReference type="InterPro" id="IPR003709">
    <property type="entry name" value="VanY-like_core_dom"/>
</dbReference>
<dbReference type="Pfam" id="PF02557">
    <property type="entry name" value="VanY"/>
    <property type="match status" value="1"/>
</dbReference>
<gene>
    <name evidence="2" type="ORF">AOC36_02440</name>
</gene>
<evidence type="ECO:0000259" key="1">
    <source>
        <dbReference type="Pfam" id="PF02557"/>
    </source>
</evidence>
<accession>A0A120JTH2</accession>
<dbReference type="RefSeq" id="WP_067630944.1">
    <property type="nucleotide sequence ID" value="NZ_CP013213.1"/>
</dbReference>
<feature type="domain" description="D-alanyl-D-alanine carboxypeptidase-like core" evidence="1">
    <location>
        <begin position="239"/>
        <end position="365"/>
    </location>
</feature>
<dbReference type="EMBL" id="CP013213">
    <property type="protein sequence ID" value="AMC92880.1"/>
    <property type="molecule type" value="Genomic_DNA"/>
</dbReference>
<dbReference type="InterPro" id="IPR009045">
    <property type="entry name" value="Zn_M74/Hedgehog-like"/>
</dbReference>
<dbReference type="PANTHER" id="PTHR34385:SF1">
    <property type="entry name" value="PEPTIDOGLYCAN L-ALANYL-D-GLUTAMATE ENDOPEPTIDASE CWLK"/>
    <property type="match status" value="1"/>
</dbReference>
<dbReference type="OrthoDB" id="9792074at2"/>
<dbReference type="GO" id="GO:0008233">
    <property type="term" value="F:peptidase activity"/>
    <property type="evidence" value="ECO:0007669"/>
    <property type="project" value="InterPro"/>
</dbReference>